<evidence type="ECO:0000256" key="1">
    <source>
        <dbReference type="SAM" id="MobiDB-lite"/>
    </source>
</evidence>
<feature type="compositionally biased region" description="Polar residues" evidence="1">
    <location>
        <begin position="130"/>
        <end position="140"/>
    </location>
</feature>
<protein>
    <submittedName>
        <fullName evidence="2">Uncharacterized protein</fullName>
    </submittedName>
</protein>
<accession>A0AAN6T4N9</accession>
<feature type="region of interest" description="Disordered" evidence="1">
    <location>
        <begin position="294"/>
        <end position="316"/>
    </location>
</feature>
<sequence length="423" mass="45850">MMPSLLGTNMIGVPQHQVSGGAYIVDTMLSELSRQLVGNTRRYSRSSNGQQRAMGNAMRIAKPSSANNSPRSSTLQSRRRTLIGDGFWGGLQTQSPAADNYLPTPSSDAPTDGLYERGPPARPARPVSWHPSSQGAHFSQHQYSNNGAMLYPYPSQGDIEMLASLQHLPPTPAGVYSGYTSPAEAFSPLSLPYSSFSSSSRQFCSHVSEPVPAPQQHQQQPTPAFHPADSCANYPPSTASLPEIPYLPPLYGAGENAPLAWEAYQPYPAANTAPPTPEDLACGVLPIAGSIMDTTVHQQQQQQQQQPPPAKQEPLVQQTTYRQPLIIHDDDDDDDINDDEAEGEILYGMGLYDAPDHGKRPSSRTLHRSVVLSLLGGARDPGVDDDDDDAEEEDEEEQQGEEEDDSGKGLGLKLEDAWEPPAR</sequence>
<proteinExistence type="predicted"/>
<feature type="compositionally biased region" description="Low complexity" evidence="1">
    <location>
        <begin position="214"/>
        <end position="228"/>
    </location>
</feature>
<reference evidence="2" key="1">
    <citation type="journal article" date="2023" name="Mol. Phylogenet. Evol.">
        <title>Genome-scale phylogeny and comparative genomics of the fungal order Sordariales.</title>
        <authorList>
            <person name="Hensen N."/>
            <person name="Bonometti L."/>
            <person name="Westerberg I."/>
            <person name="Brannstrom I.O."/>
            <person name="Guillou S."/>
            <person name="Cros-Aarteil S."/>
            <person name="Calhoun S."/>
            <person name="Haridas S."/>
            <person name="Kuo A."/>
            <person name="Mondo S."/>
            <person name="Pangilinan J."/>
            <person name="Riley R."/>
            <person name="LaButti K."/>
            <person name="Andreopoulos B."/>
            <person name="Lipzen A."/>
            <person name="Chen C."/>
            <person name="Yan M."/>
            <person name="Daum C."/>
            <person name="Ng V."/>
            <person name="Clum A."/>
            <person name="Steindorff A."/>
            <person name="Ohm R.A."/>
            <person name="Martin F."/>
            <person name="Silar P."/>
            <person name="Natvig D.O."/>
            <person name="Lalanne C."/>
            <person name="Gautier V."/>
            <person name="Ament-Velasquez S.L."/>
            <person name="Kruys A."/>
            <person name="Hutchinson M.I."/>
            <person name="Powell A.J."/>
            <person name="Barry K."/>
            <person name="Miller A.N."/>
            <person name="Grigoriev I.V."/>
            <person name="Debuchy R."/>
            <person name="Gladieux P."/>
            <person name="Hiltunen Thoren M."/>
            <person name="Johannesson H."/>
        </authorList>
    </citation>
    <scope>NUCLEOTIDE SEQUENCE</scope>
    <source>
        <strain evidence="2">CBS 757.83</strain>
    </source>
</reference>
<feature type="region of interest" description="Disordered" evidence="1">
    <location>
        <begin position="94"/>
        <end position="140"/>
    </location>
</feature>
<comment type="caution">
    <text evidence="2">The sequence shown here is derived from an EMBL/GenBank/DDBJ whole genome shotgun (WGS) entry which is preliminary data.</text>
</comment>
<dbReference type="AlphaFoldDB" id="A0AAN6T4N9"/>
<feature type="region of interest" description="Disordered" evidence="1">
    <location>
        <begin position="373"/>
        <end position="423"/>
    </location>
</feature>
<feature type="compositionally biased region" description="Acidic residues" evidence="1">
    <location>
        <begin position="383"/>
        <end position="405"/>
    </location>
</feature>
<name>A0AAN6T4N9_9PEZI</name>
<gene>
    <name evidence="2" type="ORF">N658DRAFT_235354</name>
</gene>
<dbReference type="EMBL" id="MU863627">
    <property type="protein sequence ID" value="KAK4103917.1"/>
    <property type="molecule type" value="Genomic_DNA"/>
</dbReference>
<evidence type="ECO:0000313" key="2">
    <source>
        <dbReference type="EMBL" id="KAK4103917.1"/>
    </source>
</evidence>
<feature type="compositionally biased region" description="Polar residues" evidence="1">
    <location>
        <begin position="94"/>
        <end position="109"/>
    </location>
</feature>
<organism evidence="2 3">
    <name type="scientific">Parathielavia hyrcaniae</name>
    <dbReference type="NCBI Taxonomy" id="113614"/>
    <lineage>
        <taxon>Eukaryota</taxon>
        <taxon>Fungi</taxon>
        <taxon>Dikarya</taxon>
        <taxon>Ascomycota</taxon>
        <taxon>Pezizomycotina</taxon>
        <taxon>Sordariomycetes</taxon>
        <taxon>Sordariomycetidae</taxon>
        <taxon>Sordariales</taxon>
        <taxon>Chaetomiaceae</taxon>
        <taxon>Parathielavia</taxon>
    </lineage>
</organism>
<reference evidence="2" key="2">
    <citation type="submission" date="2023-05" db="EMBL/GenBank/DDBJ databases">
        <authorList>
            <consortium name="Lawrence Berkeley National Laboratory"/>
            <person name="Steindorff A."/>
            <person name="Hensen N."/>
            <person name="Bonometti L."/>
            <person name="Westerberg I."/>
            <person name="Brannstrom I.O."/>
            <person name="Guillou S."/>
            <person name="Cros-Aarteil S."/>
            <person name="Calhoun S."/>
            <person name="Haridas S."/>
            <person name="Kuo A."/>
            <person name="Mondo S."/>
            <person name="Pangilinan J."/>
            <person name="Riley R."/>
            <person name="Labutti K."/>
            <person name="Andreopoulos B."/>
            <person name="Lipzen A."/>
            <person name="Chen C."/>
            <person name="Yanf M."/>
            <person name="Daum C."/>
            <person name="Ng V."/>
            <person name="Clum A."/>
            <person name="Ohm R."/>
            <person name="Martin F."/>
            <person name="Silar P."/>
            <person name="Natvig D."/>
            <person name="Lalanne C."/>
            <person name="Gautier V."/>
            <person name="Ament-Velasquez S.L."/>
            <person name="Kruys A."/>
            <person name="Hutchinson M.I."/>
            <person name="Powell A.J."/>
            <person name="Barry K."/>
            <person name="Miller A.N."/>
            <person name="Grigoriev I.V."/>
            <person name="Debuchy R."/>
            <person name="Gladieux P."/>
            <person name="Thoren M.H."/>
            <person name="Johannesson H."/>
        </authorList>
    </citation>
    <scope>NUCLEOTIDE SEQUENCE</scope>
    <source>
        <strain evidence="2">CBS 757.83</strain>
    </source>
</reference>
<keyword evidence="3" id="KW-1185">Reference proteome</keyword>
<evidence type="ECO:0000313" key="3">
    <source>
        <dbReference type="Proteomes" id="UP001305647"/>
    </source>
</evidence>
<feature type="region of interest" description="Disordered" evidence="1">
    <location>
        <begin position="211"/>
        <end position="236"/>
    </location>
</feature>
<dbReference type="Proteomes" id="UP001305647">
    <property type="component" value="Unassembled WGS sequence"/>
</dbReference>